<dbReference type="Gene3D" id="3.40.50.720">
    <property type="entry name" value="NAD(P)-binding Rossmann-like Domain"/>
    <property type="match status" value="2"/>
</dbReference>
<proteinExistence type="inferred from homology"/>
<dbReference type="Pfam" id="PF02719">
    <property type="entry name" value="Polysacc_synt_2"/>
    <property type="match status" value="1"/>
</dbReference>
<dbReference type="InterPro" id="IPR003869">
    <property type="entry name" value="Polysac_CapD-like"/>
</dbReference>
<keyword evidence="2" id="KW-1133">Transmembrane helix</keyword>
<dbReference type="AlphaFoldDB" id="F4KK06"/>
<accession>F4KK06</accession>
<dbReference type="eggNOG" id="COG1086">
    <property type="taxonomic scope" value="Bacteria"/>
</dbReference>
<dbReference type="PANTHER" id="PTHR43318">
    <property type="entry name" value="UDP-N-ACETYLGLUCOSAMINE 4,6-DEHYDRATASE"/>
    <property type="match status" value="1"/>
</dbReference>
<name>F4KK06_PORAD</name>
<dbReference type="InterPro" id="IPR051203">
    <property type="entry name" value="Polysaccharide_Synthase-Rel"/>
</dbReference>
<feature type="transmembrane region" description="Helical" evidence="2">
    <location>
        <begin position="35"/>
        <end position="62"/>
    </location>
</feature>
<protein>
    <submittedName>
        <fullName evidence="4">Polysaccharide biosynthesis protein CapD</fullName>
    </submittedName>
</protein>
<evidence type="ECO:0000313" key="5">
    <source>
        <dbReference type="Proteomes" id="UP000006545"/>
    </source>
</evidence>
<evidence type="ECO:0000256" key="1">
    <source>
        <dbReference type="ARBA" id="ARBA00007430"/>
    </source>
</evidence>
<reference evidence="5" key="1">
    <citation type="submission" date="2011-04" db="EMBL/GenBank/DDBJ databases">
        <title>The complete genome of Porphyromonas asaccharolytica DSM 20707.</title>
        <authorList>
            <person name="Lucas S."/>
            <person name="Han J."/>
            <person name="Lapidus A."/>
            <person name="Bruce D."/>
            <person name="Goodwin L."/>
            <person name="Pitluck S."/>
            <person name="Peters L."/>
            <person name="Kyrpides N."/>
            <person name="Mavromatis K."/>
            <person name="Ivanova N."/>
            <person name="Ovchinnikova G."/>
            <person name="Pagani I."/>
            <person name="Lu M."/>
            <person name="Detter J.C."/>
            <person name="Tapia R."/>
            <person name="Han C."/>
            <person name="Land M."/>
            <person name="Hauser L."/>
            <person name="Markowitz V."/>
            <person name="Cheng J.-F."/>
            <person name="Hugenholtz P."/>
            <person name="Woyke T."/>
            <person name="Wu D."/>
            <person name="Gronow S."/>
            <person name="Wellnitz S."/>
            <person name="Brambilla E."/>
            <person name="Klenk H.-P."/>
            <person name="Eisen J.A."/>
        </authorList>
    </citation>
    <scope>NUCLEOTIDE SEQUENCE [LARGE SCALE GENOMIC DNA]</scope>
    <source>
        <strain evidence="5">ATCC 25260 / DSM 20707 / VPI 4198</strain>
    </source>
</reference>
<keyword evidence="2" id="KW-0472">Membrane</keyword>
<dbReference type="EMBL" id="CP002689">
    <property type="protein sequence ID" value="AEE12731.1"/>
    <property type="molecule type" value="Genomic_DNA"/>
</dbReference>
<evidence type="ECO:0000256" key="2">
    <source>
        <dbReference type="SAM" id="Phobius"/>
    </source>
</evidence>
<dbReference type="PANTHER" id="PTHR43318:SF1">
    <property type="entry name" value="POLYSACCHARIDE BIOSYNTHESIS PROTEIN EPSC-RELATED"/>
    <property type="match status" value="1"/>
</dbReference>
<evidence type="ECO:0000313" key="4">
    <source>
        <dbReference type="EMBL" id="AEE12731.1"/>
    </source>
</evidence>
<dbReference type="CDD" id="cd05237">
    <property type="entry name" value="UDP_invert_4-6DH_SDR_e"/>
    <property type="match status" value="1"/>
</dbReference>
<sequence>MQVCPPPPRKTNRSLVTVKTKEFLRKCLGSRYVNYRIIALIDLLLSIIASLSAIFITSYTLLTLTGVYFHETIIEYTGLTHPTLSFLGLSGVVSLIVLLIFPVYKGIIRIRTFSNGFNYLWLSLSKAFVLGLISGILSRGWLFGVLYFALDTFFTLFFLTGFRIVVQFVWRFVNGVPSTISRTPALIFGVNDRSSQLAEKLSNSYQDKGLYVIGYVETEQPAKSMTVGGKPIFYAPDTDSFSALLEKHHVSVLLFAGYDVLHENAPFASICIDRKIRLLVDQEPRRILNVDSRPPIEEIQIEDILGRESIFLNMKPISDALHDKTILVTGATGSIGSEIVRQLARLEPQLIVLFDIAETPMHELRLELQRCCPNGRFAYVMGDIRNPQRLDFVMRKFHPDKVFHAAAYKHVPLMEENPCEAVATNIVGTFNIASKCLEYGVDQMVMLSTDKAVNPSSVMGATKRFCEMIVQSLDLAIKRGEVQTTMTTRFATTRFGNVLNSAGSVIPTFKRQLQRGGPLTVTDPRIERYFMTIPEASQLVLEASMLSHGGEVFVFDMGDLVKIADLAERMIRLAGYEPDKDIKIVYTGLRPGEKLYEETIHDKEKDLPTAHNKIHIVQTREESFERIHRMVLLFRQLAHQGNVDGVVYLLKQAIPEYKSLNSETFASFERGEHIPFDLEEELGKVAAELPHN</sequence>
<keyword evidence="5" id="KW-1185">Reference proteome</keyword>
<dbReference type="HOGENOM" id="CLU_013560_5_2_10"/>
<keyword evidence="2" id="KW-0812">Transmembrane</keyword>
<dbReference type="KEGG" id="pah:Poras_0786"/>
<gene>
    <name evidence="4" type="ordered locus">Poras_0786</name>
</gene>
<dbReference type="SUPFAM" id="SSF51735">
    <property type="entry name" value="NAD(P)-binding Rossmann-fold domains"/>
    <property type="match status" value="1"/>
</dbReference>
<dbReference type="STRING" id="879243.Poras_0786"/>
<feature type="domain" description="Polysaccharide biosynthesis protein CapD-like" evidence="3">
    <location>
        <begin position="326"/>
        <end position="618"/>
    </location>
</feature>
<evidence type="ECO:0000259" key="3">
    <source>
        <dbReference type="Pfam" id="PF02719"/>
    </source>
</evidence>
<feature type="transmembrane region" description="Helical" evidence="2">
    <location>
        <begin position="82"/>
        <end position="104"/>
    </location>
</feature>
<comment type="similarity">
    <text evidence="1">Belongs to the polysaccharide synthase family.</text>
</comment>
<organism evidence="4 5">
    <name type="scientific">Porphyromonas asaccharolytica (strain ATCC 25260 / DSM 20707 / BCRC 10618 / CCUG 7834 / JCM 6326 / LMG 13178 / VPI 4198 / B440)</name>
    <name type="common">Bacteroides asaccharolyticus</name>
    <dbReference type="NCBI Taxonomy" id="879243"/>
    <lineage>
        <taxon>Bacteria</taxon>
        <taxon>Pseudomonadati</taxon>
        <taxon>Bacteroidota</taxon>
        <taxon>Bacteroidia</taxon>
        <taxon>Bacteroidales</taxon>
        <taxon>Porphyromonadaceae</taxon>
        <taxon>Porphyromonas</taxon>
    </lineage>
</organism>
<dbReference type="InterPro" id="IPR036291">
    <property type="entry name" value="NAD(P)-bd_dom_sf"/>
</dbReference>
<dbReference type="Proteomes" id="UP000006545">
    <property type="component" value="Chromosome"/>
</dbReference>